<name>A0AAE0PDW0_SORBR</name>
<keyword evidence="3" id="KW-1185">Reference proteome</keyword>
<dbReference type="Proteomes" id="UP001281003">
    <property type="component" value="Unassembled WGS sequence"/>
</dbReference>
<proteinExistence type="predicted"/>
<dbReference type="AlphaFoldDB" id="A0AAE0PDW0"/>
<feature type="chain" id="PRO_5041942468" evidence="1">
    <location>
        <begin position="20"/>
        <end position="152"/>
    </location>
</feature>
<reference evidence="2" key="2">
    <citation type="submission" date="2023-07" db="EMBL/GenBank/DDBJ databases">
        <authorList>
            <consortium name="Lawrence Berkeley National Laboratory"/>
            <person name="Haridas S."/>
            <person name="Hensen N."/>
            <person name="Bonometti L."/>
            <person name="Westerberg I."/>
            <person name="Brannstrom I.O."/>
            <person name="Guillou S."/>
            <person name="Cros-Aarteil S."/>
            <person name="Calhoun S."/>
            <person name="Kuo A."/>
            <person name="Mondo S."/>
            <person name="Pangilinan J."/>
            <person name="Riley R."/>
            <person name="LaButti K."/>
            <person name="Andreopoulos B."/>
            <person name="Lipzen A."/>
            <person name="Chen C."/>
            <person name="Yanf M."/>
            <person name="Daum C."/>
            <person name="Ng V."/>
            <person name="Clum A."/>
            <person name="Steindorff A."/>
            <person name="Ohm R."/>
            <person name="Martin F."/>
            <person name="Silar P."/>
            <person name="Natvig D."/>
            <person name="Lalanne C."/>
            <person name="Gautier V."/>
            <person name="Ament-velasquez S.L."/>
            <person name="Kruys A."/>
            <person name="Hutchinson M.I."/>
            <person name="Powell A.J."/>
            <person name="Barry K."/>
            <person name="Miller A.N."/>
            <person name="Grigoriev I.V."/>
            <person name="Debuchy R."/>
            <person name="Gladieux P."/>
            <person name="Thoren M.H."/>
            <person name="Johannesson H."/>
        </authorList>
    </citation>
    <scope>NUCLEOTIDE SEQUENCE</scope>
    <source>
        <strain evidence="2">FGSC 1904</strain>
    </source>
</reference>
<dbReference type="EMBL" id="JAUTDP010000006">
    <property type="protein sequence ID" value="KAK3398148.1"/>
    <property type="molecule type" value="Genomic_DNA"/>
</dbReference>
<keyword evidence="1" id="KW-0732">Signal</keyword>
<feature type="signal peptide" evidence="1">
    <location>
        <begin position="1"/>
        <end position="19"/>
    </location>
</feature>
<sequence>MMLQSFIVVSGLLASLAYGAPATALAIELVPNPHTAINNPVDVDIANNSTLVARGGGHDAKVYAGRGCSGDVVLQRNDWGCSGECISLTKEAQSINLHQDNSKNPKPTGNMYTGSSCTGANYHVGIWANYLDGCTDAPNGVVWRSMRLWFNC</sequence>
<accession>A0AAE0PDW0</accession>
<comment type="caution">
    <text evidence="2">The sequence shown here is derived from an EMBL/GenBank/DDBJ whole genome shotgun (WGS) entry which is preliminary data.</text>
</comment>
<organism evidence="2 3">
    <name type="scientific">Sordaria brevicollis</name>
    <dbReference type="NCBI Taxonomy" id="83679"/>
    <lineage>
        <taxon>Eukaryota</taxon>
        <taxon>Fungi</taxon>
        <taxon>Dikarya</taxon>
        <taxon>Ascomycota</taxon>
        <taxon>Pezizomycotina</taxon>
        <taxon>Sordariomycetes</taxon>
        <taxon>Sordariomycetidae</taxon>
        <taxon>Sordariales</taxon>
        <taxon>Sordariaceae</taxon>
        <taxon>Sordaria</taxon>
    </lineage>
</organism>
<evidence type="ECO:0000256" key="1">
    <source>
        <dbReference type="SAM" id="SignalP"/>
    </source>
</evidence>
<protein>
    <submittedName>
        <fullName evidence="2">Uncharacterized protein</fullName>
    </submittedName>
</protein>
<gene>
    <name evidence="2" type="ORF">B0T20DRAFT_200899</name>
</gene>
<reference evidence="2" key="1">
    <citation type="journal article" date="2023" name="Mol. Phylogenet. Evol.">
        <title>Genome-scale phylogeny and comparative genomics of the fungal order Sordariales.</title>
        <authorList>
            <person name="Hensen N."/>
            <person name="Bonometti L."/>
            <person name="Westerberg I."/>
            <person name="Brannstrom I.O."/>
            <person name="Guillou S."/>
            <person name="Cros-Aarteil S."/>
            <person name="Calhoun S."/>
            <person name="Haridas S."/>
            <person name="Kuo A."/>
            <person name="Mondo S."/>
            <person name="Pangilinan J."/>
            <person name="Riley R."/>
            <person name="LaButti K."/>
            <person name="Andreopoulos B."/>
            <person name="Lipzen A."/>
            <person name="Chen C."/>
            <person name="Yan M."/>
            <person name="Daum C."/>
            <person name="Ng V."/>
            <person name="Clum A."/>
            <person name="Steindorff A."/>
            <person name="Ohm R.A."/>
            <person name="Martin F."/>
            <person name="Silar P."/>
            <person name="Natvig D.O."/>
            <person name="Lalanne C."/>
            <person name="Gautier V."/>
            <person name="Ament-Velasquez S.L."/>
            <person name="Kruys A."/>
            <person name="Hutchinson M.I."/>
            <person name="Powell A.J."/>
            <person name="Barry K."/>
            <person name="Miller A.N."/>
            <person name="Grigoriev I.V."/>
            <person name="Debuchy R."/>
            <person name="Gladieux P."/>
            <person name="Hiltunen Thoren M."/>
            <person name="Johannesson H."/>
        </authorList>
    </citation>
    <scope>NUCLEOTIDE SEQUENCE</scope>
    <source>
        <strain evidence="2">FGSC 1904</strain>
    </source>
</reference>
<evidence type="ECO:0000313" key="3">
    <source>
        <dbReference type="Proteomes" id="UP001281003"/>
    </source>
</evidence>
<evidence type="ECO:0000313" key="2">
    <source>
        <dbReference type="EMBL" id="KAK3398148.1"/>
    </source>
</evidence>